<dbReference type="eggNOG" id="COG1318">
    <property type="taxonomic scope" value="Bacteria"/>
</dbReference>
<feature type="active site" description="Charge relay system" evidence="6">
    <location>
        <position position="360"/>
    </location>
</feature>
<dbReference type="EMBL" id="BAGZ01000005">
    <property type="protein sequence ID" value="GAB77127.1"/>
    <property type="molecule type" value="Genomic_DNA"/>
</dbReference>
<evidence type="ECO:0000313" key="9">
    <source>
        <dbReference type="EMBL" id="GAB77127.1"/>
    </source>
</evidence>
<keyword evidence="3" id="KW-0378">Hydrolase</keyword>
<organism evidence="9 10">
    <name type="scientific">Austwickia chelonae NBRC 105200</name>
    <dbReference type="NCBI Taxonomy" id="1184607"/>
    <lineage>
        <taxon>Bacteria</taxon>
        <taxon>Bacillati</taxon>
        <taxon>Actinomycetota</taxon>
        <taxon>Actinomycetes</taxon>
        <taxon>Micrococcales</taxon>
        <taxon>Dermatophilaceae</taxon>
        <taxon>Austwickia</taxon>
    </lineage>
</organism>
<dbReference type="Proteomes" id="UP000008495">
    <property type="component" value="Unassembled WGS sequence"/>
</dbReference>
<feature type="disulfide bond" evidence="7">
    <location>
        <begin position="227"/>
        <end position="247"/>
    </location>
</feature>
<dbReference type="InterPro" id="IPR001316">
    <property type="entry name" value="Pept_S1A_streptogrisin"/>
</dbReference>
<proteinExistence type="inferred from homology"/>
<keyword evidence="8" id="KW-0732">Signal</keyword>
<keyword evidence="4" id="KW-0720">Serine protease</keyword>
<evidence type="ECO:0000256" key="4">
    <source>
        <dbReference type="ARBA" id="ARBA00022825"/>
    </source>
</evidence>
<sequence length="421" mass="45402">MPRHTQTTTHRHVRTAMSLAVTTALTLTVAPLLAHAGEKSADRAEEISDITKMSADHISRAFGLSAEDALSRAHEQEKHAGTARDIQAKLGERTSGSFIDQKRGKLVVNVVDDATAKQISGDKVEAKVVKTSRREIETNRRKAEETLGDLAKATSLDTRRNTIVLTVSNKDGDAARKAVEGLDNVEIQTSDDEFEDEASIIAEDTPRTSVYGGQKITFTREAKRFKCSLGFNAQKDGKDVFITAGHCGRGNATFTKNGKKLGVTQEFAYPGHDMAYATLDPAWEGKDAVDKWNGKVVVVKGSTEAPVGTSVCKSGQTTGWTCGTITAKDVTAKYRNKKTGQVARITGLTQTDACSAKGDSGGAWMAGNQAQGVHSGGNGRKIIDPKTRACRHQDGKPNVAYFQPLNPILETYGLTLKIRRN</sequence>
<dbReference type="SUPFAM" id="SSF50494">
    <property type="entry name" value="Trypsin-like serine proteases"/>
    <property type="match status" value="1"/>
</dbReference>
<comment type="caution">
    <text evidence="9">The sequence shown here is derived from an EMBL/GenBank/DDBJ whole genome shotgun (WGS) entry which is preliminary data.</text>
</comment>
<feature type="chain" id="PRO_5003895689" evidence="8">
    <location>
        <begin position="37"/>
        <end position="421"/>
    </location>
</feature>
<reference evidence="9 10" key="1">
    <citation type="submission" date="2012-08" db="EMBL/GenBank/DDBJ databases">
        <title>Whole genome shotgun sequence of Austwickia chelonae NBRC 105200.</title>
        <authorList>
            <person name="Yoshida I."/>
            <person name="Hosoyama A."/>
            <person name="Tsuchikane K."/>
            <person name="Katsumata H."/>
            <person name="Ando Y."/>
            <person name="Ohji S."/>
            <person name="Hamada M."/>
            <person name="Tamura T."/>
            <person name="Yamazoe A."/>
            <person name="Yamazaki S."/>
            <person name="Fujita N."/>
        </authorList>
    </citation>
    <scope>NUCLEOTIDE SEQUENCE [LARGE SCALE GENOMIC DNA]</scope>
    <source>
        <strain evidence="9 10">NBRC 105200</strain>
    </source>
</reference>
<dbReference type="InterPro" id="IPR043504">
    <property type="entry name" value="Peptidase_S1_PA_chymotrypsin"/>
</dbReference>
<dbReference type="OrthoDB" id="8781117at2"/>
<dbReference type="GO" id="GO:0006508">
    <property type="term" value="P:proteolysis"/>
    <property type="evidence" value="ECO:0007669"/>
    <property type="project" value="UniProtKB-KW"/>
</dbReference>
<dbReference type="GO" id="GO:0004252">
    <property type="term" value="F:serine-type endopeptidase activity"/>
    <property type="evidence" value="ECO:0007669"/>
    <property type="project" value="InterPro"/>
</dbReference>
<dbReference type="STRING" id="100225.SAMN05421595_0943"/>
<evidence type="ECO:0000256" key="6">
    <source>
        <dbReference type="PIRSR" id="PIRSR001134-1"/>
    </source>
</evidence>
<dbReference type="CDD" id="cd21112">
    <property type="entry name" value="alphaLP-like"/>
    <property type="match status" value="1"/>
</dbReference>
<evidence type="ECO:0000256" key="1">
    <source>
        <dbReference type="ARBA" id="ARBA00007664"/>
    </source>
</evidence>
<evidence type="ECO:0000256" key="5">
    <source>
        <dbReference type="ARBA" id="ARBA00023157"/>
    </source>
</evidence>
<evidence type="ECO:0000313" key="10">
    <source>
        <dbReference type="Proteomes" id="UP000008495"/>
    </source>
</evidence>
<protein>
    <submittedName>
        <fullName evidence="9">Putative peptidase</fullName>
    </submittedName>
</protein>
<comment type="similarity">
    <text evidence="1">Belongs to the peptidase S1 family.</text>
</comment>
<evidence type="ECO:0000256" key="2">
    <source>
        <dbReference type="ARBA" id="ARBA00022670"/>
    </source>
</evidence>
<dbReference type="Gene3D" id="3.30.300.50">
    <property type="match status" value="1"/>
</dbReference>
<evidence type="ECO:0000256" key="8">
    <source>
        <dbReference type="SAM" id="SignalP"/>
    </source>
</evidence>
<feature type="disulfide bond" evidence="7">
    <location>
        <begin position="312"/>
        <end position="322"/>
    </location>
</feature>
<feature type="active site" description="Charge relay system" evidence="6">
    <location>
        <position position="246"/>
    </location>
</feature>
<dbReference type="PIRSF" id="PIRSF001134">
    <property type="entry name" value="Streptogrisin"/>
    <property type="match status" value="1"/>
</dbReference>
<feature type="disulfide bond" evidence="7">
    <location>
        <begin position="354"/>
        <end position="390"/>
    </location>
</feature>
<keyword evidence="2" id="KW-0645">Protease</keyword>
<dbReference type="AlphaFoldDB" id="K6W5M8"/>
<dbReference type="Gene3D" id="2.40.10.10">
    <property type="entry name" value="Trypsin-like serine proteases"/>
    <property type="match status" value="2"/>
</dbReference>
<feature type="active site" description="Charge relay system" evidence="6">
    <location>
        <position position="273"/>
    </location>
</feature>
<dbReference type="InterPro" id="IPR009003">
    <property type="entry name" value="Peptidase_S1_PA"/>
</dbReference>
<feature type="signal peptide" evidence="8">
    <location>
        <begin position="1"/>
        <end position="36"/>
    </location>
</feature>
<name>K6W5M8_9MICO</name>
<evidence type="ECO:0000256" key="3">
    <source>
        <dbReference type="ARBA" id="ARBA00022801"/>
    </source>
</evidence>
<evidence type="ECO:0000256" key="7">
    <source>
        <dbReference type="PIRSR" id="PIRSR001134-2"/>
    </source>
</evidence>
<keyword evidence="5 7" id="KW-1015">Disulfide bond</keyword>
<gene>
    <name evidence="9" type="ORF">AUCHE_05_00310</name>
</gene>
<accession>K6W5M8</accession>
<dbReference type="InterPro" id="IPR035070">
    <property type="entry name" value="Streptogrisin_prodomain"/>
</dbReference>
<dbReference type="PRINTS" id="PR00861">
    <property type="entry name" value="ALYTICPTASE"/>
</dbReference>
<keyword evidence="10" id="KW-1185">Reference proteome</keyword>